<dbReference type="SUPFAM" id="SSF54518">
    <property type="entry name" value="Tubby C-terminal domain-like"/>
    <property type="match status" value="1"/>
</dbReference>
<dbReference type="PANTHER" id="PTHR23248">
    <property type="entry name" value="PHOSPHOLIPID SCRAMBLASE-RELATED"/>
    <property type="match status" value="1"/>
</dbReference>
<dbReference type="InterPro" id="IPR005552">
    <property type="entry name" value="Scramblase"/>
</dbReference>
<dbReference type="GO" id="GO:0017128">
    <property type="term" value="F:phospholipid scramblase activity"/>
    <property type="evidence" value="ECO:0007669"/>
    <property type="project" value="InterPro"/>
</dbReference>
<dbReference type="OMA" id="WCANADC"/>
<gene>
    <name evidence="4" type="primary">LOC110982671</name>
</gene>
<proteinExistence type="inferred from homology"/>
<organism evidence="3 4">
    <name type="scientific">Acanthaster planci</name>
    <name type="common">Crown-of-thorns starfish</name>
    <dbReference type="NCBI Taxonomy" id="133434"/>
    <lineage>
        <taxon>Eukaryota</taxon>
        <taxon>Metazoa</taxon>
        <taxon>Echinodermata</taxon>
        <taxon>Eleutherozoa</taxon>
        <taxon>Asterozoa</taxon>
        <taxon>Asteroidea</taxon>
        <taxon>Valvatacea</taxon>
        <taxon>Valvatida</taxon>
        <taxon>Acanthasteridae</taxon>
        <taxon>Acanthaster</taxon>
    </lineage>
</organism>
<dbReference type="GeneID" id="110982671"/>
<dbReference type="InterPro" id="IPR025659">
    <property type="entry name" value="Tubby-like_C"/>
</dbReference>
<evidence type="ECO:0000256" key="2">
    <source>
        <dbReference type="RuleBase" id="RU363116"/>
    </source>
</evidence>
<keyword evidence="2" id="KW-0564">Palmitate</keyword>
<comment type="similarity">
    <text evidence="1 2">Belongs to the phospholipid scramblase family.</text>
</comment>
<dbReference type="Pfam" id="PF03803">
    <property type="entry name" value="Scramblase"/>
    <property type="match status" value="1"/>
</dbReference>
<dbReference type="OrthoDB" id="191150at2759"/>
<keyword evidence="3" id="KW-1185">Reference proteome</keyword>
<evidence type="ECO:0000313" key="4">
    <source>
        <dbReference type="RefSeq" id="XP_022096954.1"/>
    </source>
</evidence>
<keyword evidence="2" id="KW-0106">Calcium</keyword>
<dbReference type="KEGG" id="aplc:110982671"/>
<keyword evidence="2" id="KW-0449">Lipoprotein</keyword>
<reference evidence="4" key="1">
    <citation type="submission" date="2025-08" db="UniProtKB">
        <authorList>
            <consortium name="RefSeq"/>
        </authorList>
    </citation>
    <scope>IDENTIFICATION</scope>
</reference>
<dbReference type="PANTHER" id="PTHR23248:SF63">
    <property type="entry name" value="PHOSPHOLIPID SCRAMBLASE"/>
    <property type="match status" value="1"/>
</dbReference>
<name>A0A8B7YUH4_ACAPL</name>
<comment type="cofactor">
    <cofactor evidence="2">
        <name>Ca(2+)</name>
        <dbReference type="ChEBI" id="CHEBI:29108"/>
    </cofactor>
</comment>
<dbReference type="Proteomes" id="UP000694845">
    <property type="component" value="Unplaced"/>
</dbReference>
<evidence type="ECO:0000313" key="3">
    <source>
        <dbReference type="Proteomes" id="UP000694845"/>
    </source>
</evidence>
<dbReference type="GO" id="GO:0005886">
    <property type="term" value="C:plasma membrane"/>
    <property type="evidence" value="ECO:0007669"/>
    <property type="project" value="TreeGrafter"/>
</dbReference>
<sequence>MASDVKYQTFGAGTVPDGGPAAGILAPPAAGAQQGYISPQQPQIQASGMQPVVAPSGAPAPLGQIQWMPHPQAVPGCPPGLEYLTQVDQLLVHQQVELFEVVTDIETQNRYQVKNSLGQQIYFAHEESEFCERICCGPRRGFTMHVTDNMNQEVLRISRELKICGGCCWCANADCCAMDIAVEAPVGNVIGYVRQAQSWWYPNFDLLNVAKEPVLKILGPFWFCQNVCCTGDIDFNVMNEDSNIEVGKLSKQWGGFVKEAFTKADNFNVNFPLDLSVDMKACLLGAVFLIDFMYFERKKDTNERHH</sequence>
<comment type="function">
    <text evidence="2">May mediate accelerated ATP-independent bidirectional transbilayer migration of phospholipids upon binding calcium ions that results in a loss of phospholipid asymmetry in the plasma membrane.</text>
</comment>
<dbReference type="RefSeq" id="XP_022096954.1">
    <property type="nucleotide sequence ID" value="XM_022241262.1"/>
</dbReference>
<accession>A0A8B7YUH4</accession>
<dbReference type="AlphaFoldDB" id="A0A8B7YUH4"/>
<protein>
    <recommendedName>
        <fullName evidence="2">Phospholipid scramblase</fullName>
    </recommendedName>
</protein>
<evidence type="ECO:0000256" key="1">
    <source>
        <dbReference type="ARBA" id="ARBA00005350"/>
    </source>
</evidence>